<reference evidence="2 3" key="1">
    <citation type="journal article" date="2011" name="Science">
        <title>Comparative functional genomics of the fission yeasts.</title>
        <authorList>
            <person name="Rhind N."/>
            <person name="Chen Z."/>
            <person name="Yassour M."/>
            <person name="Thompson D.A."/>
            <person name="Haas B.J."/>
            <person name="Habib N."/>
            <person name="Wapinski I."/>
            <person name="Roy S."/>
            <person name="Lin M.F."/>
            <person name="Heiman D.I."/>
            <person name="Young S.K."/>
            <person name="Furuya K."/>
            <person name="Guo Y."/>
            <person name="Pidoux A."/>
            <person name="Chen H.M."/>
            <person name="Robbertse B."/>
            <person name="Goldberg J.M."/>
            <person name="Aoki K."/>
            <person name="Bayne E.H."/>
            <person name="Berlin A.M."/>
            <person name="Desjardins C.A."/>
            <person name="Dobbs E."/>
            <person name="Dukaj L."/>
            <person name="Fan L."/>
            <person name="FitzGerald M.G."/>
            <person name="French C."/>
            <person name="Gujja S."/>
            <person name="Hansen K."/>
            <person name="Keifenheim D."/>
            <person name="Levin J.Z."/>
            <person name="Mosher R.A."/>
            <person name="Mueller C.A."/>
            <person name="Pfiffner J."/>
            <person name="Priest M."/>
            <person name="Russ C."/>
            <person name="Smialowska A."/>
            <person name="Swoboda P."/>
            <person name="Sykes S.M."/>
            <person name="Vaughn M."/>
            <person name="Vengrova S."/>
            <person name="Yoder R."/>
            <person name="Zeng Q."/>
            <person name="Allshire R."/>
            <person name="Baulcombe D."/>
            <person name="Birren B.W."/>
            <person name="Brown W."/>
            <person name="Ekwall K."/>
            <person name="Kellis M."/>
            <person name="Leatherwood J."/>
            <person name="Levin H."/>
            <person name="Margalit H."/>
            <person name="Martienssen R."/>
            <person name="Nieduszynski C.A."/>
            <person name="Spatafora J.W."/>
            <person name="Friedman N."/>
            <person name="Dalgaard J.Z."/>
            <person name="Baumann P."/>
            <person name="Niki H."/>
            <person name="Regev A."/>
            <person name="Nusbaum C."/>
        </authorList>
    </citation>
    <scope>NUCLEOTIDE SEQUENCE [LARGE SCALE GENOMIC DNA]</scope>
    <source>
        <strain evidence="3">OY26 / ATCC MYA-4695 / CBS 11777 / NBRC 106824 / NRRL Y48691</strain>
    </source>
</reference>
<organism evidence="2 3">
    <name type="scientific">Schizosaccharomyces cryophilus (strain OY26 / ATCC MYA-4695 / CBS 11777 / NBRC 106824 / NRRL Y48691)</name>
    <name type="common">Fission yeast</name>
    <dbReference type="NCBI Taxonomy" id="653667"/>
    <lineage>
        <taxon>Eukaryota</taxon>
        <taxon>Fungi</taxon>
        <taxon>Dikarya</taxon>
        <taxon>Ascomycota</taxon>
        <taxon>Taphrinomycotina</taxon>
        <taxon>Schizosaccharomycetes</taxon>
        <taxon>Schizosaccharomycetales</taxon>
        <taxon>Schizosaccharomycetaceae</taxon>
        <taxon>Schizosaccharomyces</taxon>
    </lineage>
</organism>
<gene>
    <name evidence="2" type="ORF">SPOG_01425</name>
</gene>
<dbReference type="Proteomes" id="UP000015464">
    <property type="component" value="Unassembled WGS sequence"/>
</dbReference>
<protein>
    <submittedName>
        <fullName evidence="2">Meiotic recombination protein Rec15</fullName>
    </submittedName>
</protein>
<dbReference type="OMA" id="MQAEDMQ"/>
<accession>S9VTX7</accession>
<dbReference type="STRING" id="653667.S9VTX7"/>
<dbReference type="RefSeq" id="XP_013025567.1">
    <property type="nucleotide sequence ID" value="XM_013170113.1"/>
</dbReference>
<feature type="region of interest" description="Disordered" evidence="1">
    <location>
        <begin position="138"/>
        <end position="164"/>
    </location>
</feature>
<sequence length="182" mass="21147">MSYSVSAAQLWSRKLAMQAEDMQLSQKNTNSRILNVLGDMKALQETTNQNIDQNFNSVTQNHNQVSSYMFQTLNNFQTFLQKIMEEQQKNSLHMETMEKDIVDLKAQLGTIQREQENGFKTLEKHMKESMTMMKQVTTKEQKRKTTTQLKPVHTNQTSAAKRNATSMRKRVLALDFLAEDDY</sequence>
<dbReference type="HOGENOM" id="CLU_1497079_0_0_1"/>
<proteinExistence type="predicted"/>
<name>S9VTX7_SCHCR</name>
<dbReference type="GO" id="GO:0007131">
    <property type="term" value="P:reciprocal meiotic recombination"/>
    <property type="evidence" value="ECO:0007669"/>
    <property type="project" value="EnsemblFungi"/>
</dbReference>
<evidence type="ECO:0000313" key="3">
    <source>
        <dbReference type="Proteomes" id="UP000015464"/>
    </source>
</evidence>
<evidence type="ECO:0000256" key="1">
    <source>
        <dbReference type="SAM" id="MobiDB-lite"/>
    </source>
</evidence>
<dbReference type="EMBL" id="KE546995">
    <property type="protein sequence ID" value="EPY49540.1"/>
    <property type="molecule type" value="Genomic_DNA"/>
</dbReference>
<dbReference type="OrthoDB" id="5344927at2759"/>
<feature type="compositionally biased region" description="Polar residues" evidence="1">
    <location>
        <begin position="153"/>
        <end position="164"/>
    </location>
</feature>
<dbReference type="AlphaFoldDB" id="S9VTX7"/>
<keyword evidence="3" id="KW-1185">Reference proteome</keyword>
<dbReference type="GeneID" id="25035754"/>
<evidence type="ECO:0000313" key="2">
    <source>
        <dbReference type="EMBL" id="EPY49540.1"/>
    </source>
</evidence>